<keyword evidence="2" id="KW-1133">Transmembrane helix</keyword>
<proteinExistence type="predicted"/>
<accession>A0A7C9RW45</accession>
<reference evidence="3 4" key="1">
    <citation type="submission" date="2020-03" db="EMBL/GenBank/DDBJ databases">
        <title>Isolation and identification of active actinomycetes.</title>
        <authorList>
            <person name="Sun X."/>
        </authorList>
    </citation>
    <scope>NUCLEOTIDE SEQUENCE [LARGE SCALE GENOMIC DNA]</scope>
    <source>
        <strain evidence="3 4">NEAU-D13</strain>
    </source>
</reference>
<dbReference type="EMBL" id="JAAMPJ010000014">
    <property type="protein sequence ID" value="NGY64805.1"/>
    <property type="molecule type" value="Genomic_DNA"/>
</dbReference>
<organism evidence="3 4">
    <name type="scientific">Lentzea alba</name>
    <dbReference type="NCBI Taxonomy" id="2714351"/>
    <lineage>
        <taxon>Bacteria</taxon>
        <taxon>Bacillati</taxon>
        <taxon>Actinomycetota</taxon>
        <taxon>Actinomycetes</taxon>
        <taxon>Pseudonocardiales</taxon>
        <taxon>Pseudonocardiaceae</taxon>
        <taxon>Lentzea</taxon>
    </lineage>
</organism>
<evidence type="ECO:0000313" key="3">
    <source>
        <dbReference type="EMBL" id="NGY64805.1"/>
    </source>
</evidence>
<dbReference type="RefSeq" id="WP_166053628.1">
    <property type="nucleotide sequence ID" value="NZ_JAAMPJ010000014.1"/>
</dbReference>
<comment type="caution">
    <text evidence="3">The sequence shown here is derived from an EMBL/GenBank/DDBJ whole genome shotgun (WGS) entry which is preliminary data.</text>
</comment>
<protein>
    <submittedName>
        <fullName evidence="3">Uncharacterized protein</fullName>
    </submittedName>
</protein>
<evidence type="ECO:0000256" key="1">
    <source>
        <dbReference type="SAM" id="MobiDB-lite"/>
    </source>
</evidence>
<keyword evidence="4" id="KW-1185">Reference proteome</keyword>
<feature type="transmembrane region" description="Helical" evidence="2">
    <location>
        <begin position="44"/>
        <end position="66"/>
    </location>
</feature>
<evidence type="ECO:0000313" key="4">
    <source>
        <dbReference type="Proteomes" id="UP000481360"/>
    </source>
</evidence>
<keyword evidence="2" id="KW-0812">Transmembrane</keyword>
<feature type="compositionally biased region" description="Low complexity" evidence="1">
    <location>
        <begin position="78"/>
        <end position="106"/>
    </location>
</feature>
<name>A0A7C9RW45_9PSEU</name>
<keyword evidence="2" id="KW-0472">Membrane</keyword>
<gene>
    <name evidence="3" type="ORF">G7043_38420</name>
</gene>
<dbReference type="AlphaFoldDB" id="A0A7C9RW45"/>
<sequence length="346" mass="35650">MTADQPEDSSPGVLNSAAGVEAGAVVQSGSIDVVNIHPYDRRTLLMVLGATVVVMVSVVALVVWSVRSQPDNATTGQAAPQSLSTSTSSAPRPTTASPAPNAPEAARQAPAVHVDSVQYIGVPNVGSSFAFPQALRLTDAQVAELSDLYAGAGDYEERARAMGGVGPGNVAVQIALRGASAETAVITNMRTIATCGAPLTGALLFAPPGGQDDSVQIGFNLDNPSPLPQNYERGVLSGNYFLDHTVSIKKDETHALVVHGITAKKHCKFKLEITVNVGLGVAPVKQTIDDHGKAFEVTAIASQDPSSTTGPAFRDYTEIYAGGVAGPKGDARFGRVNPTTYTGSGS</sequence>
<feature type="region of interest" description="Disordered" evidence="1">
    <location>
        <begin position="71"/>
        <end position="108"/>
    </location>
</feature>
<dbReference type="Proteomes" id="UP000481360">
    <property type="component" value="Unassembled WGS sequence"/>
</dbReference>
<evidence type="ECO:0000256" key="2">
    <source>
        <dbReference type="SAM" id="Phobius"/>
    </source>
</evidence>